<evidence type="ECO:0000313" key="3">
    <source>
        <dbReference type="Proteomes" id="UP000255443"/>
    </source>
</evidence>
<proteinExistence type="predicted"/>
<feature type="compositionally biased region" description="Polar residues" evidence="1">
    <location>
        <begin position="1"/>
        <end position="11"/>
    </location>
</feature>
<protein>
    <submittedName>
        <fullName evidence="2">Uncharacterized protein</fullName>
    </submittedName>
</protein>
<feature type="region of interest" description="Disordered" evidence="1">
    <location>
        <begin position="1"/>
        <end position="28"/>
    </location>
</feature>
<dbReference type="Proteomes" id="UP000255443">
    <property type="component" value="Unassembled WGS sequence"/>
</dbReference>
<evidence type="ECO:0000313" key="2">
    <source>
        <dbReference type="EMBL" id="SUG28057.1"/>
    </source>
</evidence>
<dbReference type="EMBL" id="UGXC01000002">
    <property type="protein sequence ID" value="SUG28057.1"/>
    <property type="molecule type" value="Genomic_DNA"/>
</dbReference>
<reference evidence="2 3" key="1">
    <citation type="submission" date="2018-06" db="EMBL/GenBank/DDBJ databases">
        <authorList>
            <consortium name="Pathogen Informatics"/>
            <person name="Doyle S."/>
        </authorList>
    </citation>
    <scope>NUCLEOTIDE SEQUENCE [LARGE SCALE GENOMIC DNA]</scope>
    <source>
        <strain evidence="2 3">NCTC7303</strain>
    </source>
</reference>
<organism evidence="2 3">
    <name type="scientific">Salmonella enterica subsp. arizonae</name>
    <dbReference type="NCBI Taxonomy" id="59203"/>
    <lineage>
        <taxon>Bacteria</taxon>
        <taxon>Pseudomonadati</taxon>
        <taxon>Pseudomonadota</taxon>
        <taxon>Gammaproteobacteria</taxon>
        <taxon>Enterobacterales</taxon>
        <taxon>Enterobacteriaceae</taxon>
        <taxon>Salmonella</taxon>
    </lineage>
</organism>
<accession>A0A379SF59</accession>
<dbReference type="AlphaFoldDB" id="A0A379SF59"/>
<gene>
    <name evidence="2" type="ORF">NCTC7303_00172</name>
</gene>
<name>A0A379SF59_SALER</name>
<evidence type="ECO:0000256" key="1">
    <source>
        <dbReference type="SAM" id="MobiDB-lite"/>
    </source>
</evidence>
<sequence>MRPQGQVQGRQRASLRTDCPPATGVRGGKCRPPEWAAAAYMAPECGANVIQHNAGDYAHSRRAAQEANSIRREQLVFA</sequence>